<accession>A0ABQ3BR33</accession>
<proteinExistence type="predicted"/>
<feature type="chain" id="PRO_5046416359" evidence="1">
    <location>
        <begin position="23"/>
        <end position="262"/>
    </location>
</feature>
<dbReference type="EMBL" id="BMWY01000004">
    <property type="protein sequence ID" value="GGZ54836.1"/>
    <property type="molecule type" value="Genomic_DNA"/>
</dbReference>
<feature type="signal peptide" evidence="1">
    <location>
        <begin position="1"/>
        <end position="22"/>
    </location>
</feature>
<keyword evidence="3" id="KW-1185">Reference proteome</keyword>
<protein>
    <submittedName>
        <fullName evidence="2">Glutamate dehydrogenase</fullName>
    </submittedName>
</protein>
<dbReference type="RefSeq" id="WP_027885103.1">
    <property type="nucleotide sequence ID" value="NZ_BMWY01000004.1"/>
</dbReference>
<dbReference type="Proteomes" id="UP000615593">
    <property type="component" value="Unassembled WGS sequence"/>
</dbReference>
<name>A0ABQ3BR33_9FLAO</name>
<evidence type="ECO:0000313" key="2">
    <source>
        <dbReference type="EMBL" id="GGZ54836.1"/>
    </source>
</evidence>
<dbReference type="Gene3D" id="2.40.160.20">
    <property type="match status" value="1"/>
</dbReference>
<dbReference type="NCBIfam" id="NF047659">
    <property type="entry name" value="THC0290_0291_fam"/>
    <property type="match status" value="1"/>
</dbReference>
<dbReference type="InterPro" id="IPR011250">
    <property type="entry name" value="OMP/PagP_B-barrel"/>
</dbReference>
<dbReference type="SUPFAM" id="SSF56925">
    <property type="entry name" value="OMPA-like"/>
    <property type="match status" value="1"/>
</dbReference>
<sequence length="262" mass="29517">MKTNHIILALVAFLTFNSFSYAQGFSQEIGASIGPVAFKSDYGLRGNSETNFGNVGFGIALLHYINFSFRADCDCYSADTYFNDHFKVRTELDYHRTALDHFGRFAEKNTENGLKLRSMHGSAEVLEFGPSLEWYIRSVRDFDAGNFNFAPYVSLGIHYAAFYPETTTDLPGSIGATSNTYPTFLAPAGEEPYIDDSTGSTYAIVGSVGTRYRLNDNSDLVLDARWHYYGSDWVDGLNHDNPQNEANDWIFWLNVGYIFYLN</sequence>
<dbReference type="GeneID" id="94369212"/>
<evidence type="ECO:0000256" key="1">
    <source>
        <dbReference type="SAM" id="SignalP"/>
    </source>
</evidence>
<comment type="caution">
    <text evidence="2">The sequence shown here is derived from an EMBL/GenBank/DDBJ whole genome shotgun (WGS) entry which is preliminary data.</text>
</comment>
<keyword evidence="1" id="KW-0732">Signal</keyword>
<reference evidence="3" key="1">
    <citation type="journal article" date="2019" name="Int. J. Syst. Evol. Microbiol.">
        <title>The Global Catalogue of Microorganisms (GCM) 10K type strain sequencing project: providing services to taxonomists for standard genome sequencing and annotation.</title>
        <authorList>
            <consortium name="The Broad Institute Genomics Platform"/>
            <consortium name="The Broad Institute Genome Sequencing Center for Infectious Disease"/>
            <person name="Wu L."/>
            <person name="Ma J."/>
        </authorList>
    </citation>
    <scope>NUCLEOTIDE SEQUENCE [LARGE SCALE GENOMIC DNA]</scope>
    <source>
        <strain evidence="3">KCTC 12708</strain>
    </source>
</reference>
<gene>
    <name evidence="2" type="ORF">GCM10008088_15480</name>
</gene>
<evidence type="ECO:0000313" key="3">
    <source>
        <dbReference type="Proteomes" id="UP000615593"/>
    </source>
</evidence>
<organism evidence="2 3">
    <name type="scientific">Mesonia mobilis</name>
    <dbReference type="NCBI Taxonomy" id="369791"/>
    <lineage>
        <taxon>Bacteria</taxon>
        <taxon>Pseudomonadati</taxon>
        <taxon>Bacteroidota</taxon>
        <taxon>Flavobacteriia</taxon>
        <taxon>Flavobacteriales</taxon>
        <taxon>Flavobacteriaceae</taxon>
        <taxon>Mesonia</taxon>
    </lineage>
</organism>